<organism evidence="2 3">
    <name type="scientific">Mytilus galloprovincialis</name>
    <name type="common">Mediterranean mussel</name>
    <dbReference type="NCBI Taxonomy" id="29158"/>
    <lineage>
        <taxon>Eukaryota</taxon>
        <taxon>Metazoa</taxon>
        <taxon>Spiralia</taxon>
        <taxon>Lophotrochozoa</taxon>
        <taxon>Mollusca</taxon>
        <taxon>Bivalvia</taxon>
        <taxon>Autobranchia</taxon>
        <taxon>Pteriomorphia</taxon>
        <taxon>Mytilida</taxon>
        <taxon>Mytiloidea</taxon>
        <taxon>Mytilidae</taxon>
        <taxon>Mytilinae</taxon>
        <taxon>Mytilus</taxon>
    </lineage>
</organism>
<dbReference type="EMBL" id="UYJE01008667">
    <property type="protein sequence ID" value="VDI65908.1"/>
    <property type="molecule type" value="Genomic_DNA"/>
</dbReference>
<dbReference type="Proteomes" id="UP000596742">
    <property type="component" value="Unassembled WGS sequence"/>
</dbReference>
<evidence type="ECO:0000313" key="3">
    <source>
        <dbReference type="Proteomes" id="UP000596742"/>
    </source>
</evidence>
<dbReference type="AlphaFoldDB" id="A0A8B6GMT7"/>
<evidence type="ECO:0000313" key="2">
    <source>
        <dbReference type="EMBL" id="VDI65908.1"/>
    </source>
</evidence>
<proteinExistence type="predicted"/>
<protein>
    <submittedName>
        <fullName evidence="2">Uncharacterized protein</fullName>
    </submittedName>
</protein>
<keyword evidence="1" id="KW-0732">Signal</keyword>
<accession>A0A8B6GMT7</accession>
<evidence type="ECO:0000256" key="1">
    <source>
        <dbReference type="SAM" id="SignalP"/>
    </source>
</evidence>
<comment type="caution">
    <text evidence="2">The sequence shown here is derived from an EMBL/GenBank/DDBJ whole genome shotgun (WGS) entry which is preliminary data.</text>
</comment>
<gene>
    <name evidence="2" type="ORF">MGAL_10B025309</name>
</gene>
<reference evidence="2" key="1">
    <citation type="submission" date="2018-11" db="EMBL/GenBank/DDBJ databases">
        <authorList>
            <person name="Alioto T."/>
            <person name="Alioto T."/>
        </authorList>
    </citation>
    <scope>NUCLEOTIDE SEQUENCE</scope>
</reference>
<feature type="chain" id="PRO_5032366839" evidence="1">
    <location>
        <begin position="21"/>
        <end position="230"/>
    </location>
</feature>
<name>A0A8B6GMT7_MYTGA</name>
<feature type="signal peptide" evidence="1">
    <location>
        <begin position="1"/>
        <end position="20"/>
    </location>
</feature>
<sequence length="230" mass="26620">MSSVRIMLIISAIAITSVLAKNMLKEESDIHGKELNIDASRVRRSYYGNCHDVDTWFTYDGKGHTVYLDRQSPNCGLSAIRSFQLVRNSGHNHVRYDLSCCNLPKSYRCRTSTFNTPYNKDGKGLNIYLDRHHVSCPSNGFLKHFHLNRNDHGDLYRYTFSCCSPHYYQRSQMTCYETTTPANADGKGNMVYLDRHRPSCHIGYFINGFQLVRPTSTTIQYKYRCCAFYQ</sequence>
<keyword evidence="3" id="KW-1185">Reference proteome</keyword>
<dbReference type="OrthoDB" id="543966at2759"/>